<gene>
    <name evidence="2" type="ORF">SLEP1_g37224</name>
</gene>
<protein>
    <submittedName>
        <fullName evidence="2">Uncharacterized protein</fullName>
    </submittedName>
</protein>
<feature type="compositionally biased region" description="Basic residues" evidence="1">
    <location>
        <begin position="52"/>
        <end position="62"/>
    </location>
</feature>
<organism evidence="2 3">
    <name type="scientific">Rubroshorea leprosula</name>
    <dbReference type="NCBI Taxonomy" id="152421"/>
    <lineage>
        <taxon>Eukaryota</taxon>
        <taxon>Viridiplantae</taxon>
        <taxon>Streptophyta</taxon>
        <taxon>Embryophyta</taxon>
        <taxon>Tracheophyta</taxon>
        <taxon>Spermatophyta</taxon>
        <taxon>Magnoliopsida</taxon>
        <taxon>eudicotyledons</taxon>
        <taxon>Gunneridae</taxon>
        <taxon>Pentapetalae</taxon>
        <taxon>rosids</taxon>
        <taxon>malvids</taxon>
        <taxon>Malvales</taxon>
        <taxon>Dipterocarpaceae</taxon>
        <taxon>Rubroshorea</taxon>
    </lineage>
</organism>
<dbReference type="AlphaFoldDB" id="A0AAV5KTX4"/>
<sequence>MVFHVKPLLLGQNLAAKKAVKMEAYVSPTRGDVKERKARFKEKVSMDSTAKPKGKKSVKGAA</sequence>
<evidence type="ECO:0000313" key="2">
    <source>
        <dbReference type="EMBL" id="GKV28137.1"/>
    </source>
</evidence>
<evidence type="ECO:0000256" key="1">
    <source>
        <dbReference type="SAM" id="MobiDB-lite"/>
    </source>
</evidence>
<proteinExistence type="predicted"/>
<reference evidence="2 3" key="1">
    <citation type="journal article" date="2021" name="Commun. Biol.">
        <title>The genome of Shorea leprosula (Dipterocarpaceae) highlights the ecological relevance of drought in aseasonal tropical rainforests.</title>
        <authorList>
            <person name="Ng K.K.S."/>
            <person name="Kobayashi M.J."/>
            <person name="Fawcett J.A."/>
            <person name="Hatakeyama M."/>
            <person name="Paape T."/>
            <person name="Ng C.H."/>
            <person name="Ang C.C."/>
            <person name="Tnah L.H."/>
            <person name="Lee C.T."/>
            <person name="Nishiyama T."/>
            <person name="Sese J."/>
            <person name="O'Brien M.J."/>
            <person name="Copetti D."/>
            <person name="Mohd Noor M.I."/>
            <person name="Ong R.C."/>
            <person name="Putra M."/>
            <person name="Sireger I.Z."/>
            <person name="Indrioko S."/>
            <person name="Kosugi Y."/>
            <person name="Izuno A."/>
            <person name="Isagi Y."/>
            <person name="Lee S.L."/>
            <person name="Shimizu K.K."/>
        </authorList>
    </citation>
    <scope>NUCLEOTIDE SEQUENCE [LARGE SCALE GENOMIC DNA]</scope>
    <source>
        <strain evidence="2">214</strain>
    </source>
</reference>
<comment type="caution">
    <text evidence="2">The sequence shown here is derived from an EMBL/GenBank/DDBJ whole genome shotgun (WGS) entry which is preliminary data.</text>
</comment>
<dbReference type="Proteomes" id="UP001054252">
    <property type="component" value="Unassembled WGS sequence"/>
</dbReference>
<feature type="compositionally biased region" description="Basic and acidic residues" evidence="1">
    <location>
        <begin position="36"/>
        <end position="45"/>
    </location>
</feature>
<accession>A0AAV5KTX4</accession>
<dbReference type="EMBL" id="BPVZ01000078">
    <property type="protein sequence ID" value="GKV28137.1"/>
    <property type="molecule type" value="Genomic_DNA"/>
</dbReference>
<feature type="region of interest" description="Disordered" evidence="1">
    <location>
        <begin position="36"/>
        <end position="62"/>
    </location>
</feature>
<keyword evidence="3" id="KW-1185">Reference proteome</keyword>
<name>A0AAV5KTX4_9ROSI</name>
<evidence type="ECO:0000313" key="3">
    <source>
        <dbReference type="Proteomes" id="UP001054252"/>
    </source>
</evidence>